<dbReference type="SUPFAM" id="SSF47473">
    <property type="entry name" value="EF-hand"/>
    <property type="match status" value="1"/>
</dbReference>
<proteinExistence type="predicted"/>
<feature type="transmembrane region" description="Helical" evidence="3">
    <location>
        <begin position="238"/>
        <end position="262"/>
    </location>
</feature>
<feature type="compositionally biased region" description="Basic and acidic residues" evidence="2">
    <location>
        <begin position="495"/>
        <end position="505"/>
    </location>
</feature>
<evidence type="ECO:0000313" key="6">
    <source>
        <dbReference type="Proteomes" id="UP000242180"/>
    </source>
</evidence>
<feature type="transmembrane region" description="Helical" evidence="3">
    <location>
        <begin position="282"/>
        <end position="302"/>
    </location>
</feature>
<feature type="transmembrane region" description="Helical" evidence="3">
    <location>
        <begin position="197"/>
        <end position="217"/>
    </location>
</feature>
<feature type="compositionally biased region" description="Low complexity" evidence="2">
    <location>
        <begin position="27"/>
        <end position="40"/>
    </location>
</feature>
<keyword evidence="6" id="KW-1185">Reference proteome</keyword>
<dbReference type="PROSITE" id="PS00018">
    <property type="entry name" value="EF_HAND_1"/>
    <property type="match status" value="1"/>
</dbReference>
<evidence type="ECO:0000256" key="2">
    <source>
        <dbReference type="SAM" id="MobiDB-lite"/>
    </source>
</evidence>
<feature type="region of interest" description="Disordered" evidence="2">
    <location>
        <begin position="886"/>
        <end position="944"/>
    </location>
</feature>
<keyword evidence="3" id="KW-1133">Transmembrane helix</keyword>
<feature type="compositionally biased region" description="Polar residues" evidence="2">
    <location>
        <begin position="361"/>
        <end position="392"/>
    </location>
</feature>
<feature type="domain" description="EF-hand" evidence="4">
    <location>
        <begin position="617"/>
        <end position="652"/>
    </location>
</feature>
<evidence type="ECO:0000256" key="1">
    <source>
        <dbReference type="ARBA" id="ARBA00022837"/>
    </source>
</evidence>
<dbReference type="InterPro" id="IPR011992">
    <property type="entry name" value="EF-hand-dom_pair"/>
</dbReference>
<dbReference type="Proteomes" id="UP000242180">
    <property type="component" value="Unassembled WGS sequence"/>
</dbReference>
<keyword evidence="3" id="KW-0812">Transmembrane</keyword>
<keyword evidence="1" id="KW-0106">Calcium</keyword>
<accession>A0A1X2H7X5</accession>
<dbReference type="SUPFAM" id="SSF50182">
    <property type="entry name" value="Sm-like ribonucleoproteins"/>
    <property type="match status" value="1"/>
</dbReference>
<keyword evidence="3" id="KW-0472">Membrane</keyword>
<sequence>MGEGDSHGLGGFGGHDAGGHDGHHGAYDVGGRRSSSAASSLNEEKLEQEAEYQEDTRKGEERARRPQLISRNSEAGISTRSSTDDEGTRVELVEGLPAEIPLEALAGPGLVTTTINDDEFDWAGGEDDEEDDKEKKKETKRSTVLVCLTKNSSYIAWTCIVTFALMLIAVDVALFVVYQDRISMVSYNLELWFTWAAFMWCIGMILQVIVELVPWAIKRIVGILRPQSTEVLRMRLAYYMALRTYVKLLVNSAWCWGSWALIRNLVPLPSGGSIPSYVGVLYSIWECVFFAALLVFIEKFLLQLIVTSFHKKAYGDRIRENDRTLKILDRLKKVKRKTPQDFLRKHIRRPNVKGGRPLSSGVPSRSASTDEGVSTAIGSTPQPFTGTPQENGQPMMRSIMRTATDDGTGRANVRFPSTNMDTLIAIPPLDNRNEEDGRELTDAEKRELALREMDDDKEQFDTTSPPPDPPRRKSDDFVTNLTRRLRDVKQKKHKGDQIDQDTRDRAADMNTNGYVHDMESPPPLSRNNTWMSFRSGEHHDKKFLTGAKDFGLNTTAIPGKLIKGGYKKLRATTQNTLPQQQQGTTRQAKALAKRIFNNLVPPGRNHIVESDLYPYFRTQDEATEAFRLFDRDGNGDVSKRELRSGCIRIYRERKNLAHSMRDLSQATGTLDLIILVMFTIVWVVIVCAAFGVNVGTSLMPLWSAFIAASFIFGNSAKEAFDAIIFVFVTHPFDAGDRVFIGAENWVVANVGLLVSTFIKWDGTIVYAKNSILSTQYIINARRSGITGETVDINIAFTTPNWKINALRDHMYEWSHQFPALYNADSTGANIISFENQNRITMTFYFEHTQNWQDPGGRWLRHNNFMMELKEACERLEVVYTLPSQPLENHRKRDVPAESDNLGDRSAYGQNGLHMRRPYNADETRGMAGQGATPAGQGSGGDAGAEAGAAATMMFAASM</sequence>
<dbReference type="GO" id="GO:0005509">
    <property type="term" value="F:calcium ion binding"/>
    <property type="evidence" value="ECO:0007669"/>
    <property type="project" value="InterPro"/>
</dbReference>
<dbReference type="SMART" id="SM00054">
    <property type="entry name" value="EFh"/>
    <property type="match status" value="1"/>
</dbReference>
<dbReference type="GO" id="GO:0005262">
    <property type="term" value="F:calcium channel activity"/>
    <property type="evidence" value="ECO:0007669"/>
    <property type="project" value="TreeGrafter"/>
</dbReference>
<dbReference type="GO" id="GO:0006874">
    <property type="term" value="P:intracellular calcium ion homeostasis"/>
    <property type="evidence" value="ECO:0007669"/>
    <property type="project" value="TreeGrafter"/>
</dbReference>
<dbReference type="InterPro" id="IPR058650">
    <property type="entry name" value="Msy1/2-like"/>
</dbReference>
<reference evidence="5 6" key="1">
    <citation type="submission" date="2016-07" db="EMBL/GenBank/DDBJ databases">
        <title>Pervasive Adenine N6-methylation of Active Genes in Fungi.</title>
        <authorList>
            <consortium name="DOE Joint Genome Institute"/>
            <person name="Mondo S.J."/>
            <person name="Dannebaum R.O."/>
            <person name="Kuo R.C."/>
            <person name="Labutti K."/>
            <person name="Haridas S."/>
            <person name="Kuo A."/>
            <person name="Salamov A."/>
            <person name="Ahrendt S.R."/>
            <person name="Lipzen A."/>
            <person name="Sullivan W."/>
            <person name="Andreopoulos W.B."/>
            <person name="Clum A."/>
            <person name="Lindquist E."/>
            <person name="Daum C."/>
            <person name="Ramamoorthy G.K."/>
            <person name="Gryganskyi A."/>
            <person name="Culley D."/>
            <person name="Magnuson J.K."/>
            <person name="James T.Y."/>
            <person name="O'Malley M.A."/>
            <person name="Stajich J.E."/>
            <person name="Spatafora J.W."/>
            <person name="Visel A."/>
            <person name="Grigoriev I.V."/>
        </authorList>
    </citation>
    <scope>NUCLEOTIDE SEQUENCE [LARGE SCALE GENOMIC DNA]</scope>
    <source>
        <strain evidence="5 6">NRRL 2496</strain>
    </source>
</reference>
<dbReference type="Pfam" id="PF00924">
    <property type="entry name" value="MS_channel_2nd"/>
    <property type="match status" value="1"/>
</dbReference>
<dbReference type="InterPro" id="IPR018247">
    <property type="entry name" value="EF_Hand_1_Ca_BS"/>
</dbReference>
<feature type="compositionally biased region" description="Gly residues" evidence="2">
    <location>
        <begin position="7"/>
        <end position="16"/>
    </location>
</feature>
<dbReference type="InterPro" id="IPR006685">
    <property type="entry name" value="MscS_channel_2nd"/>
</dbReference>
<gene>
    <name evidence="5" type="ORF">BCR43DRAFT_494346</name>
</gene>
<dbReference type="AlphaFoldDB" id="A0A1X2H7X5"/>
<organism evidence="5 6">
    <name type="scientific">Syncephalastrum racemosum</name>
    <name type="common">Filamentous fungus</name>
    <dbReference type="NCBI Taxonomy" id="13706"/>
    <lineage>
        <taxon>Eukaryota</taxon>
        <taxon>Fungi</taxon>
        <taxon>Fungi incertae sedis</taxon>
        <taxon>Mucoromycota</taxon>
        <taxon>Mucoromycotina</taxon>
        <taxon>Mucoromycetes</taxon>
        <taxon>Mucorales</taxon>
        <taxon>Syncephalastraceae</taxon>
        <taxon>Syncephalastrum</taxon>
    </lineage>
</organism>
<dbReference type="GO" id="GO:0016020">
    <property type="term" value="C:membrane"/>
    <property type="evidence" value="ECO:0007669"/>
    <property type="project" value="InterPro"/>
</dbReference>
<name>A0A1X2H7X5_SYNRA</name>
<comment type="caution">
    <text evidence="5">The sequence shown here is derived from an EMBL/GenBank/DDBJ whole genome shotgun (WGS) entry which is preliminary data.</text>
</comment>
<dbReference type="PANTHER" id="PTHR31323">
    <property type="entry name" value="MECHANOSENSITIVE ION CHANNEL PROTEIN MSY2"/>
    <property type="match status" value="1"/>
</dbReference>
<feature type="compositionally biased region" description="Basic and acidic residues" evidence="2">
    <location>
        <begin position="17"/>
        <end position="26"/>
    </location>
</feature>
<dbReference type="InParanoid" id="A0A1X2H7X5"/>
<evidence type="ECO:0000313" key="5">
    <source>
        <dbReference type="EMBL" id="ORY94632.1"/>
    </source>
</evidence>
<feature type="compositionally biased region" description="Polar residues" evidence="2">
    <location>
        <begin position="69"/>
        <end position="81"/>
    </location>
</feature>
<feature type="transmembrane region" description="Helical" evidence="3">
    <location>
        <begin position="670"/>
        <end position="692"/>
    </location>
</feature>
<dbReference type="PANTHER" id="PTHR31323:SF1">
    <property type="entry name" value="MECHANOSENSITIVE ION CHANNEL PROTEIN"/>
    <property type="match status" value="1"/>
</dbReference>
<evidence type="ECO:0000259" key="4">
    <source>
        <dbReference type="PROSITE" id="PS50222"/>
    </source>
</evidence>
<feature type="region of interest" description="Disordered" evidence="2">
    <location>
        <begin position="346"/>
        <end position="392"/>
    </location>
</feature>
<dbReference type="Gene3D" id="1.10.238.10">
    <property type="entry name" value="EF-hand"/>
    <property type="match status" value="1"/>
</dbReference>
<feature type="region of interest" description="Disordered" evidence="2">
    <location>
        <begin position="450"/>
        <end position="505"/>
    </location>
</feature>
<dbReference type="Pfam" id="PF25886">
    <property type="entry name" value="Msy1"/>
    <property type="match status" value="1"/>
</dbReference>
<evidence type="ECO:0000256" key="3">
    <source>
        <dbReference type="SAM" id="Phobius"/>
    </source>
</evidence>
<dbReference type="FunCoup" id="A0A1X2H7X5">
    <property type="interactions" value="5"/>
</dbReference>
<protein>
    <recommendedName>
        <fullName evidence="4">EF-hand domain-containing protein</fullName>
    </recommendedName>
</protein>
<dbReference type="InterPro" id="IPR010920">
    <property type="entry name" value="LSM_dom_sf"/>
</dbReference>
<dbReference type="OrthoDB" id="544685at2759"/>
<feature type="transmembrane region" description="Helical" evidence="3">
    <location>
        <begin position="154"/>
        <end position="177"/>
    </location>
</feature>
<dbReference type="OMA" id="FEHTQNW"/>
<dbReference type="PROSITE" id="PS50222">
    <property type="entry name" value="EF_HAND_2"/>
    <property type="match status" value="1"/>
</dbReference>
<feature type="compositionally biased region" description="Basic and acidic residues" evidence="2">
    <location>
        <begin position="42"/>
        <end position="64"/>
    </location>
</feature>
<feature type="region of interest" description="Disordered" evidence="2">
    <location>
        <begin position="1"/>
        <end position="89"/>
    </location>
</feature>
<dbReference type="EMBL" id="MCGN01000007">
    <property type="protein sequence ID" value="ORY94632.1"/>
    <property type="molecule type" value="Genomic_DNA"/>
</dbReference>
<dbReference type="InterPro" id="IPR002048">
    <property type="entry name" value="EF_hand_dom"/>
</dbReference>